<dbReference type="AlphaFoldDB" id="A0A131Y6Z8"/>
<feature type="non-terminal residue" evidence="1">
    <location>
        <position position="1"/>
    </location>
</feature>
<organism evidence="1">
    <name type="scientific">Ixodes ricinus</name>
    <name type="common">Common tick</name>
    <name type="synonym">Acarus ricinus</name>
    <dbReference type="NCBI Taxonomy" id="34613"/>
    <lineage>
        <taxon>Eukaryota</taxon>
        <taxon>Metazoa</taxon>
        <taxon>Ecdysozoa</taxon>
        <taxon>Arthropoda</taxon>
        <taxon>Chelicerata</taxon>
        <taxon>Arachnida</taxon>
        <taxon>Acari</taxon>
        <taxon>Parasitiformes</taxon>
        <taxon>Ixodida</taxon>
        <taxon>Ixodoidea</taxon>
        <taxon>Ixodidae</taxon>
        <taxon>Ixodinae</taxon>
        <taxon>Ixodes</taxon>
    </lineage>
</organism>
<sequence length="106" mass="12473">LRTQPLFIKYNILKVNQIYYFKLLQLIHRNGLHSTPITSSNPYLLKNLIRKAPYVRTNYGRQASHFQITKMLNRTDININFDQPFGSFKHFCRKILVASDVAFSLV</sequence>
<protein>
    <submittedName>
        <fullName evidence="1">Uncharacterized protein</fullName>
    </submittedName>
</protein>
<reference evidence="1" key="1">
    <citation type="submission" date="2016-02" db="EMBL/GenBank/DDBJ databases">
        <title>RNAseq analyses of the midgut from blood- or serum-fed Ixodes ricinus ticks.</title>
        <authorList>
            <person name="Perner J."/>
            <person name="Provaznik J."/>
            <person name="Schrenkova J."/>
            <person name="Urbanova V."/>
            <person name="Ribeiro J.M."/>
            <person name="Kopacek P."/>
        </authorList>
    </citation>
    <scope>NUCLEOTIDE SEQUENCE</scope>
    <source>
        <tissue evidence="1">Gut</tissue>
    </source>
</reference>
<accession>A0A131Y6Z8</accession>
<proteinExistence type="evidence at transcript level"/>
<evidence type="ECO:0000313" key="1">
    <source>
        <dbReference type="EMBL" id="JAP74235.1"/>
    </source>
</evidence>
<name>A0A131Y6Z8_IXORI</name>
<dbReference type="EMBL" id="GEFM01001561">
    <property type="protein sequence ID" value="JAP74235.1"/>
    <property type="molecule type" value="mRNA"/>
</dbReference>